<accession>D6YSA0</accession>
<protein>
    <recommendedName>
        <fullName evidence="3">N-acetyltransferase domain-containing protein</fullName>
    </recommendedName>
</protein>
<dbReference type="HOGENOM" id="CLU_077928_0_0_0"/>
<proteinExistence type="predicted"/>
<dbReference type="RefSeq" id="WP_013182651.1">
    <property type="nucleotide sequence ID" value="NC_014225.1"/>
</dbReference>
<name>D6YSA0_WADCW</name>
<dbReference type="EMBL" id="CP001928">
    <property type="protein sequence ID" value="ADI38945.1"/>
    <property type="molecule type" value="Genomic_DNA"/>
</dbReference>
<dbReference type="AlphaFoldDB" id="D6YSA0"/>
<dbReference type="KEGG" id="wch:wcw_1600"/>
<gene>
    <name evidence="1" type="ordered locus">wcw_1600</name>
</gene>
<dbReference type="eggNOG" id="COG0456">
    <property type="taxonomic scope" value="Bacteria"/>
</dbReference>
<evidence type="ECO:0000313" key="1">
    <source>
        <dbReference type="EMBL" id="ADI38945.1"/>
    </source>
</evidence>
<dbReference type="Proteomes" id="UP000001505">
    <property type="component" value="Chromosome"/>
</dbReference>
<dbReference type="STRING" id="716544.wcw_1600"/>
<evidence type="ECO:0000313" key="2">
    <source>
        <dbReference type="Proteomes" id="UP000001505"/>
    </source>
</evidence>
<reference evidence="1 2" key="1">
    <citation type="journal article" date="2010" name="PLoS ONE">
        <title>The Waddlia genome: a window into chlamydial biology.</title>
        <authorList>
            <person name="Bertelli C."/>
            <person name="Collyn F."/>
            <person name="Croxatto A."/>
            <person name="Ruckert C."/>
            <person name="Polkinghorne A."/>
            <person name="Kebbi-Beghdadi C."/>
            <person name="Goesmann A."/>
            <person name="Vaughan L."/>
            <person name="Greub G."/>
        </authorList>
    </citation>
    <scope>NUCLEOTIDE SEQUENCE [LARGE SCALE GENOMIC DNA]</scope>
    <source>
        <strain evidence="2">ATCC VR-1470 / WSU 86-1044</strain>
    </source>
</reference>
<evidence type="ECO:0008006" key="3">
    <source>
        <dbReference type="Google" id="ProtNLM"/>
    </source>
</evidence>
<keyword evidence="2" id="KW-1185">Reference proteome</keyword>
<dbReference type="OrthoDB" id="21492at2"/>
<organism evidence="1 2">
    <name type="scientific">Waddlia chondrophila (strain ATCC VR-1470 / WSU 86-1044)</name>
    <dbReference type="NCBI Taxonomy" id="716544"/>
    <lineage>
        <taxon>Bacteria</taxon>
        <taxon>Pseudomonadati</taxon>
        <taxon>Chlamydiota</taxon>
        <taxon>Chlamydiia</taxon>
        <taxon>Parachlamydiales</taxon>
        <taxon>Waddliaceae</taxon>
        <taxon>Waddlia</taxon>
    </lineage>
</organism>
<sequence length="314" mass="36920">MKICFKNFPYRVLVLDTQNLNPEKKRKYSLFTTPKFRCCLEGKDPYDIGFTEQIAIGIEKNSEPIGLALASLFKGLDYAEIHTINIDIHYKKPNILKNFISEIEKKLFSQNANYITYRFSPDTPIVNSLVPVLEENSWASPKLVMIRYFYDAQAFNPPWYDRPPLLPSGYKTFKWETIRDSELEKIKKDYKQGYFTDHVSPFWEAEKIEPVNSIGLRYKNQVIGWMICHRVAHDTIRYTAFYVKHQFAFTGYPLRLLVDSMKLHQTSTIKWALFELNFQDPPTSWINFVLKRLAPLAQAQIPVYETWKQRETGS</sequence>